<dbReference type="EMBL" id="CP116221">
    <property type="protein sequence ID" value="WCO03624.1"/>
    <property type="molecule type" value="Genomic_DNA"/>
</dbReference>
<dbReference type="RefSeq" id="WP_249997373.1">
    <property type="nucleotide sequence ID" value="NZ_CP116221.1"/>
</dbReference>
<protein>
    <submittedName>
        <fullName evidence="1">Uncharacterized protein</fullName>
    </submittedName>
</protein>
<organism evidence="1 2">
    <name type="scientific">Psychroserpens ponticola</name>
    <dbReference type="NCBI Taxonomy" id="2932268"/>
    <lineage>
        <taxon>Bacteria</taxon>
        <taxon>Pseudomonadati</taxon>
        <taxon>Bacteroidota</taxon>
        <taxon>Flavobacteriia</taxon>
        <taxon>Flavobacteriales</taxon>
        <taxon>Flavobacteriaceae</taxon>
        <taxon>Psychroserpens</taxon>
    </lineage>
</organism>
<sequence length="137" mass="16090">MKTLTQKTIDKLESKGLVLFGKKRDLVMVCKPLSTIGNCIEWKITKPFAEFENTENELVPKKEQFETDAPVLGVFIEQTGFKLEVWQWVPGPGPGDFEILVSTEKEVYKHIVNYFFEENEYFETYKKYELKNKRNLL</sequence>
<name>A0ABY7S2I9_9FLAO</name>
<accession>A0ABY7S2I9</accession>
<proteinExistence type="predicted"/>
<evidence type="ECO:0000313" key="2">
    <source>
        <dbReference type="Proteomes" id="UP001202717"/>
    </source>
</evidence>
<reference evidence="1 2" key="1">
    <citation type="submission" date="2023-01" db="EMBL/GenBank/DDBJ databases">
        <title>Psychroserpens ponticola sp. nov., isolated from seawater.</title>
        <authorList>
            <person name="Kristyanto S."/>
            <person name="Jung J."/>
            <person name="Kim J.M."/>
            <person name="Jeon C.O."/>
        </authorList>
    </citation>
    <scope>NUCLEOTIDE SEQUENCE [LARGE SCALE GENOMIC DNA]</scope>
    <source>
        <strain evidence="1 2">MSW6</strain>
    </source>
</reference>
<dbReference type="Proteomes" id="UP001202717">
    <property type="component" value="Chromosome"/>
</dbReference>
<gene>
    <name evidence="1" type="ORF">MUN68_008955</name>
</gene>
<evidence type="ECO:0000313" key="1">
    <source>
        <dbReference type="EMBL" id="WCO03624.1"/>
    </source>
</evidence>
<keyword evidence="2" id="KW-1185">Reference proteome</keyword>